<feature type="compositionally biased region" description="Basic residues" evidence="1">
    <location>
        <begin position="1"/>
        <end position="10"/>
    </location>
</feature>
<feature type="region of interest" description="Disordered" evidence="1">
    <location>
        <begin position="1"/>
        <end position="38"/>
    </location>
</feature>
<organism evidence="2">
    <name type="scientific">Noccaea caerulescens</name>
    <name type="common">Alpine penny-cress</name>
    <name type="synonym">Thlaspi caerulescens</name>
    <dbReference type="NCBI Taxonomy" id="107243"/>
    <lineage>
        <taxon>Eukaryota</taxon>
        <taxon>Viridiplantae</taxon>
        <taxon>Streptophyta</taxon>
        <taxon>Embryophyta</taxon>
        <taxon>Tracheophyta</taxon>
        <taxon>Spermatophyta</taxon>
        <taxon>Magnoliopsida</taxon>
        <taxon>eudicotyledons</taxon>
        <taxon>Gunneridae</taxon>
        <taxon>Pentapetalae</taxon>
        <taxon>rosids</taxon>
        <taxon>malvids</taxon>
        <taxon>Brassicales</taxon>
        <taxon>Brassicaceae</taxon>
        <taxon>Coluteocarpeae</taxon>
        <taxon>Noccaea</taxon>
    </lineage>
</organism>
<proteinExistence type="predicted"/>
<dbReference type="EMBL" id="GEVM01020713">
    <property type="protein sequence ID" value="JAU85225.1"/>
    <property type="molecule type" value="Transcribed_RNA"/>
</dbReference>
<name>A0A1J3IY21_NOCCA</name>
<sequence>MFIKQNKRIPHQPQELQIQDKNSSRGNKERKRKETNHNNFFNMNLFLLDVAFNARSENLPSISTIDSRIKPQPSD</sequence>
<reference evidence="2" key="1">
    <citation type="submission" date="2016-07" db="EMBL/GenBank/DDBJ databases">
        <title>De novo transcriptome assembly of four accessions of the metal hyperaccumulator plant Noccaea caerulescens.</title>
        <authorList>
            <person name="Blande D."/>
            <person name="Halimaa P."/>
            <person name="Tervahauta A.I."/>
            <person name="Aarts M.G."/>
            <person name="Karenlampi S.O."/>
        </authorList>
    </citation>
    <scope>NUCLEOTIDE SEQUENCE</scope>
</reference>
<dbReference type="AlphaFoldDB" id="A0A1J3IY21"/>
<gene>
    <name evidence="2" type="ORF">MP_TR22251_c13_g1_i1_g.63214</name>
</gene>
<evidence type="ECO:0000256" key="1">
    <source>
        <dbReference type="SAM" id="MobiDB-lite"/>
    </source>
</evidence>
<accession>A0A1J3IY21</accession>
<protein>
    <submittedName>
        <fullName evidence="2">Uncharacterized protein</fullName>
    </submittedName>
</protein>
<evidence type="ECO:0000313" key="2">
    <source>
        <dbReference type="EMBL" id="JAU85225.1"/>
    </source>
</evidence>